<gene>
    <name evidence="1" type="ORF">RHMOL_Rhmol02G0104400</name>
</gene>
<dbReference type="EMBL" id="CM046389">
    <property type="protein sequence ID" value="KAI8567225.1"/>
    <property type="molecule type" value="Genomic_DNA"/>
</dbReference>
<dbReference type="Proteomes" id="UP001062846">
    <property type="component" value="Chromosome 2"/>
</dbReference>
<evidence type="ECO:0000313" key="1">
    <source>
        <dbReference type="EMBL" id="KAI8567225.1"/>
    </source>
</evidence>
<proteinExistence type="predicted"/>
<organism evidence="1 2">
    <name type="scientific">Rhododendron molle</name>
    <name type="common">Chinese azalea</name>
    <name type="synonym">Azalea mollis</name>
    <dbReference type="NCBI Taxonomy" id="49168"/>
    <lineage>
        <taxon>Eukaryota</taxon>
        <taxon>Viridiplantae</taxon>
        <taxon>Streptophyta</taxon>
        <taxon>Embryophyta</taxon>
        <taxon>Tracheophyta</taxon>
        <taxon>Spermatophyta</taxon>
        <taxon>Magnoliopsida</taxon>
        <taxon>eudicotyledons</taxon>
        <taxon>Gunneridae</taxon>
        <taxon>Pentapetalae</taxon>
        <taxon>asterids</taxon>
        <taxon>Ericales</taxon>
        <taxon>Ericaceae</taxon>
        <taxon>Ericoideae</taxon>
        <taxon>Rhodoreae</taxon>
        <taxon>Rhododendron</taxon>
    </lineage>
</organism>
<name>A0ACC0PP20_RHOML</name>
<evidence type="ECO:0000313" key="2">
    <source>
        <dbReference type="Proteomes" id="UP001062846"/>
    </source>
</evidence>
<keyword evidence="2" id="KW-1185">Reference proteome</keyword>
<sequence length="102" mass="11463">MVLLISLFSIILSIATVIVLYFFFSSGHALRRAVDNFAAAFVFASCRRPQDRHGHQVRPSLLAEPNVDRSFTKCVSKSSVIQRISIRLSSPRSICELRSHCI</sequence>
<reference evidence="1" key="1">
    <citation type="submission" date="2022-02" db="EMBL/GenBank/DDBJ databases">
        <title>Plant Genome Project.</title>
        <authorList>
            <person name="Zhang R.-G."/>
        </authorList>
    </citation>
    <scope>NUCLEOTIDE SEQUENCE</scope>
    <source>
        <strain evidence="1">AT1</strain>
    </source>
</reference>
<accession>A0ACC0PP20</accession>
<protein>
    <submittedName>
        <fullName evidence="1">Uncharacterized protein</fullName>
    </submittedName>
</protein>
<comment type="caution">
    <text evidence="1">The sequence shown here is derived from an EMBL/GenBank/DDBJ whole genome shotgun (WGS) entry which is preliminary data.</text>
</comment>